<feature type="domain" description="Transposase DDE" evidence="1">
    <location>
        <begin position="1"/>
        <end position="83"/>
    </location>
</feature>
<dbReference type="Proteomes" id="UP000199435">
    <property type="component" value="Unassembled WGS sequence"/>
</dbReference>
<dbReference type="RefSeq" id="WP_208858735.1">
    <property type="nucleotide sequence ID" value="NZ_FMAH01000071.1"/>
</dbReference>
<reference evidence="3" key="1">
    <citation type="submission" date="2016-08" db="EMBL/GenBank/DDBJ databases">
        <authorList>
            <person name="Varghese N."/>
            <person name="Submissions Spin"/>
        </authorList>
    </citation>
    <scope>NUCLEOTIDE SEQUENCE [LARGE SCALE GENOMIC DNA]</scope>
    <source>
        <strain evidence="3">HAMBI 2971</strain>
    </source>
</reference>
<protein>
    <submittedName>
        <fullName evidence="2">Transposase DDE domain-containing protein</fullName>
    </submittedName>
</protein>
<keyword evidence="3" id="KW-1185">Reference proteome</keyword>
<proteinExistence type="predicted"/>
<dbReference type="Pfam" id="PF13751">
    <property type="entry name" value="DDE_Tnp_1_6"/>
    <property type="match status" value="1"/>
</dbReference>
<accession>A0A1C3XAQ3</accession>
<dbReference type="EMBL" id="FMAH01000071">
    <property type="protein sequence ID" value="SCB49054.1"/>
    <property type="molecule type" value="Genomic_DNA"/>
</dbReference>
<dbReference type="InterPro" id="IPR025668">
    <property type="entry name" value="Tnp_DDE_dom"/>
</dbReference>
<dbReference type="AlphaFoldDB" id="A0A1C3XAQ3"/>
<evidence type="ECO:0000313" key="2">
    <source>
        <dbReference type="EMBL" id="SCB49054.1"/>
    </source>
</evidence>
<gene>
    <name evidence="2" type="ORF">GA0061102_10711</name>
</gene>
<feature type="non-terminal residue" evidence="2">
    <location>
        <position position="1"/>
    </location>
</feature>
<evidence type="ECO:0000259" key="1">
    <source>
        <dbReference type="Pfam" id="PF13751"/>
    </source>
</evidence>
<name>A0A1C3XAQ3_9HYPH</name>
<dbReference type="PANTHER" id="PTHR33408">
    <property type="entry name" value="TRANSPOSASE"/>
    <property type="match status" value="1"/>
</dbReference>
<dbReference type="STRING" id="411945.GA0061102_10711"/>
<evidence type="ECO:0000313" key="3">
    <source>
        <dbReference type="Proteomes" id="UP000199435"/>
    </source>
</evidence>
<organism evidence="2 3">
    <name type="scientific">Rhizobium miluonense</name>
    <dbReference type="NCBI Taxonomy" id="411945"/>
    <lineage>
        <taxon>Bacteria</taxon>
        <taxon>Pseudomonadati</taxon>
        <taxon>Pseudomonadota</taxon>
        <taxon>Alphaproteobacteria</taxon>
        <taxon>Hyphomicrobiales</taxon>
        <taxon>Rhizobiaceae</taxon>
        <taxon>Rhizobium/Agrobacterium group</taxon>
        <taxon>Rhizobium</taxon>
    </lineage>
</organism>
<sequence>ACLLKQKCTTATRRYVQRHLDEDALARMHQRATPDMMRKRRCTAEHPFGTIKRMMAGGRFLTRNLKGTRTEMALSVLADNIKHTINITSKPA</sequence>